<reference evidence="2" key="2">
    <citation type="journal article" date="2011" name="Microb. Ecol.">
        <title>Taxonomic and Functional Metagenomic Profiling of the Microbial Community in the Anoxic Sediment of a Sub-saline Shallow Lake (Laguna de Carrizo, Central Spain).</title>
        <authorList>
            <person name="Ferrer M."/>
            <person name="Guazzaroni M.E."/>
            <person name="Richter M."/>
            <person name="Garcia-Salamanca A."/>
            <person name="Yarza P."/>
            <person name="Suarez-Suarez A."/>
            <person name="Solano J."/>
            <person name="Alcaide M."/>
            <person name="van Dillewijn P."/>
            <person name="Molina-Henares M.A."/>
            <person name="Lopez-Cortes N."/>
            <person name="Al-Ramahi Y."/>
            <person name="Guerrero C."/>
            <person name="Acosta A."/>
            <person name="de Eugenio L.I."/>
            <person name="Martinez V."/>
            <person name="Marques S."/>
            <person name="Rojo F."/>
            <person name="Santero E."/>
            <person name="Genilloud O."/>
            <person name="Perez-Perez J."/>
            <person name="Rossello-Mora R."/>
            <person name="Ramos J.L."/>
        </authorList>
    </citation>
    <scope>NUCLEOTIDE SEQUENCE</scope>
</reference>
<dbReference type="EC" id="2.4.-.-" evidence="2"/>
<dbReference type="SUPFAM" id="SSF53756">
    <property type="entry name" value="UDP-Glycosyltransferase/glycogen phosphorylase"/>
    <property type="match status" value="1"/>
</dbReference>
<dbReference type="PANTHER" id="PTHR45947:SF13">
    <property type="entry name" value="TRANSFERASE"/>
    <property type="match status" value="1"/>
</dbReference>
<protein>
    <submittedName>
        <fullName evidence="2">Glycosyl transferase, group 1</fullName>
        <ecNumber evidence="2">2.4.-.-</ecNumber>
    </submittedName>
</protein>
<dbReference type="PANTHER" id="PTHR45947">
    <property type="entry name" value="SULFOQUINOVOSYL TRANSFERASE SQD2"/>
    <property type="match status" value="1"/>
</dbReference>
<name>D9PIQ6_9ZZZZ</name>
<feature type="domain" description="Glycosyl transferase family 1" evidence="1">
    <location>
        <begin position="185"/>
        <end position="332"/>
    </location>
</feature>
<gene>
    <name evidence="2" type="ORF">LDC_1414</name>
</gene>
<accession>D9PIQ6</accession>
<dbReference type="InterPro" id="IPR001296">
    <property type="entry name" value="Glyco_trans_1"/>
</dbReference>
<keyword evidence="2" id="KW-0808">Transferase</keyword>
<sequence>MRITICWPLISGYMAACWRALAAQSGVSLQVLAWRPEASRDHIDFDLSLVEGLDVRLLDGVERCDARLIRGEVEAYGPDVVVVPGWFWRPYREIVDWAYRRQIRVIMTMDTSLQLTMRQLLGRWIMAGYFGRIAGVYVPGERAFQLARVLGFRESQIRVGSYGFDYPLFAGCLEQRAASPMGWPRSFLYVGRYVVRKGIDTLVEAYERYRRQVANPWALITCGQGPLEERLQSIQGVTNRGFVQPQELPSVMSDAGAFVLPSRFEAWGVALAEAGAAGLPLIASRSVGATAEVLRDFYNGRRFDTGDASSLAAAMHWVHEQAPRAAELGDRSRCLAEPFRSELWAERLLTLTQELSQRGR</sequence>
<dbReference type="EMBL" id="ADZX01000449">
    <property type="protein sequence ID" value="EFK96552.1"/>
    <property type="molecule type" value="Genomic_DNA"/>
</dbReference>
<proteinExistence type="predicted"/>
<dbReference type="Gene3D" id="3.40.50.2000">
    <property type="entry name" value="Glycogen Phosphorylase B"/>
    <property type="match status" value="2"/>
</dbReference>
<organism evidence="2">
    <name type="scientific">sediment metagenome</name>
    <dbReference type="NCBI Taxonomy" id="749907"/>
    <lineage>
        <taxon>unclassified sequences</taxon>
        <taxon>metagenomes</taxon>
        <taxon>ecological metagenomes</taxon>
    </lineage>
</organism>
<reference evidence="2" key="1">
    <citation type="submission" date="2010-07" db="EMBL/GenBank/DDBJ databases">
        <authorList>
            <consortium name="CONSOLIDER consortium CSD2007-00005"/>
            <person name="Guazzaroni M.-E."/>
            <person name="Richter M."/>
            <person name="Garcia-Salamanca A."/>
            <person name="Yarza P."/>
            <person name="Ferrer M."/>
        </authorList>
    </citation>
    <scope>NUCLEOTIDE SEQUENCE</scope>
</reference>
<dbReference type="InterPro" id="IPR050194">
    <property type="entry name" value="Glycosyltransferase_grp1"/>
</dbReference>
<evidence type="ECO:0000259" key="1">
    <source>
        <dbReference type="Pfam" id="PF00534"/>
    </source>
</evidence>
<dbReference type="Pfam" id="PF00534">
    <property type="entry name" value="Glycos_transf_1"/>
    <property type="match status" value="1"/>
</dbReference>
<dbReference type="CDD" id="cd03801">
    <property type="entry name" value="GT4_PimA-like"/>
    <property type="match status" value="1"/>
</dbReference>
<evidence type="ECO:0000313" key="2">
    <source>
        <dbReference type="EMBL" id="EFK96552.1"/>
    </source>
</evidence>
<dbReference type="AlphaFoldDB" id="D9PIQ6"/>
<comment type="caution">
    <text evidence="2">The sequence shown here is derived from an EMBL/GenBank/DDBJ whole genome shotgun (WGS) entry which is preliminary data.</text>
</comment>
<dbReference type="GO" id="GO:0016757">
    <property type="term" value="F:glycosyltransferase activity"/>
    <property type="evidence" value="ECO:0007669"/>
    <property type="project" value="UniProtKB-KW"/>
</dbReference>
<keyword evidence="2" id="KW-0328">Glycosyltransferase</keyword>